<feature type="transmembrane region" description="Helical" evidence="1">
    <location>
        <begin position="155"/>
        <end position="174"/>
    </location>
</feature>
<keyword evidence="3" id="KW-1185">Reference proteome</keyword>
<evidence type="ECO:0000313" key="2">
    <source>
        <dbReference type="EMBL" id="MDT0632981.1"/>
    </source>
</evidence>
<dbReference type="EMBL" id="JAVRHT010000045">
    <property type="protein sequence ID" value="MDT0632981.1"/>
    <property type="molecule type" value="Genomic_DNA"/>
</dbReference>
<feature type="transmembrane region" description="Helical" evidence="1">
    <location>
        <begin position="20"/>
        <end position="40"/>
    </location>
</feature>
<protein>
    <recommendedName>
        <fullName evidence="4">DoxX family protein</fullName>
    </recommendedName>
</protein>
<feature type="transmembrane region" description="Helical" evidence="1">
    <location>
        <begin position="186"/>
        <end position="206"/>
    </location>
</feature>
<reference evidence="2 3" key="1">
    <citation type="submission" date="2023-09" db="EMBL/GenBank/DDBJ databases">
        <authorList>
            <person name="Rey-Velasco X."/>
        </authorList>
    </citation>
    <scope>NUCLEOTIDE SEQUENCE [LARGE SCALE GENOMIC DNA]</scope>
    <source>
        <strain evidence="2 3">F394</strain>
    </source>
</reference>
<keyword evidence="1" id="KW-0472">Membrane</keyword>
<accession>A0ABU3BUK9</accession>
<sequence length="232" mass="24768">MTALDRLHARAVRSRPLQRFMAVTRVLLAIGFVIPGMTKVRGHRFTSLPTSDPVGYFFDAFFQASEFYAFVGIAQVTAGLLLLWPATATLGAVIYFPIILNIAVITVAVGFQGTWVITVLMTLACLWLLVWDYDRLRAILPARRAAGWGYGAREYALQVGVWSGAGAALVALAAAVRDVAARDVLVLSGLLVVGGAFFGLVVAWHLRHLPAPPALDGRGGAATPPGTRAARG</sequence>
<evidence type="ECO:0000256" key="1">
    <source>
        <dbReference type="SAM" id="Phobius"/>
    </source>
</evidence>
<evidence type="ECO:0000313" key="3">
    <source>
        <dbReference type="Proteomes" id="UP001267426"/>
    </source>
</evidence>
<feature type="transmembrane region" description="Helical" evidence="1">
    <location>
        <begin position="115"/>
        <end position="134"/>
    </location>
</feature>
<gene>
    <name evidence="2" type="ORF">RM540_14580</name>
</gene>
<keyword evidence="1" id="KW-1133">Transmembrane helix</keyword>
<proteinExistence type="predicted"/>
<keyword evidence="1" id="KW-0812">Transmembrane</keyword>
<dbReference type="RefSeq" id="WP_311665416.1">
    <property type="nucleotide sequence ID" value="NZ_JAVRHT010000045.1"/>
</dbReference>
<organism evidence="2 3">
    <name type="scientific">Rubrivirga litoralis</name>
    <dbReference type="NCBI Taxonomy" id="3075598"/>
    <lineage>
        <taxon>Bacteria</taxon>
        <taxon>Pseudomonadati</taxon>
        <taxon>Rhodothermota</taxon>
        <taxon>Rhodothermia</taxon>
        <taxon>Rhodothermales</taxon>
        <taxon>Rubricoccaceae</taxon>
        <taxon>Rubrivirga</taxon>
    </lineage>
</organism>
<comment type="caution">
    <text evidence="2">The sequence shown here is derived from an EMBL/GenBank/DDBJ whole genome shotgun (WGS) entry which is preliminary data.</text>
</comment>
<dbReference type="Proteomes" id="UP001267426">
    <property type="component" value="Unassembled WGS sequence"/>
</dbReference>
<feature type="transmembrane region" description="Helical" evidence="1">
    <location>
        <begin position="90"/>
        <end position="109"/>
    </location>
</feature>
<evidence type="ECO:0008006" key="4">
    <source>
        <dbReference type="Google" id="ProtNLM"/>
    </source>
</evidence>
<name>A0ABU3BUK9_9BACT</name>